<dbReference type="AlphaFoldDB" id="A0AAX6MQ05"/>
<evidence type="ECO:0000313" key="1">
    <source>
        <dbReference type="EMBL" id="KAK6954728.1"/>
    </source>
</evidence>
<dbReference type="PANTHER" id="PTHR42052:SF1">
    <property type="entry name" value="ABM DOMAIN-CONTAINING PROTEIN"/>
    <property type="match status" value="1"/>
</dbReference>
<organism evidence="1 2">
    <name type="scientific">Daldinia eschscholtzii</name>
    <dbReference type="NCBI Taxonomy" id="292717"/>
    <lineage>
        <taxon>Eukaryota</taxon>
        <taxon>Fungi</taxon>
        <taxon>Dikarya</taxon>
        <taxon>Ascomycota</taxon>
        <taxon>Pezizomycotina</taxon>
        <taxon>Sordariomycetes</taxon>
        <taxon>Xylariomycetidae</taxon>
        <taxon>Xylariales</taxon>
        <taxon>Hypoxylaceae</taxon>
        <taxon>Daldinia</taxon>
    </lineage>
</organism>
<sequence>MPVTELAWFIGAQGPIGDEIKNAMNQALIVQDEWCARNIPTLPKDREARGVALFRQVEDPSIVVLTAHWESVAQHGIWLNSPENKTVYSSLKDHFQKVVLCHVENAQFFDASGPDGSISLLKSPIVGITTVTVPNEKRKEFEQAWIAKKHILEEYTPVVKYGWRIEKEDESLEQMILSAPWPSVEKHMEFAKGKDFPQFQDAILSFSKAQDVKHYERIL</sequence>
<dbReference type="InterPro" id="IPR011008">
    <property type="entry name" value="Dimeric_a/b-barrel"/>
</dbReference>
<dbReference type="Gene3D" id="3.30.70.100">
    <property type="match status" value="2"/>
</dbReference>
<dbReference type="SUPFAM" id="SSF54909">
    <property type="entry name" value="Dimeric alpha+beta barrel"/>
    <property type="match status" value="2"/>
</dbReference>
<gene>
    <name evidence="1" type="ORF">Daesc_004697</name>
</gene>
<proteinExistence type="predicted"/>
<keyword evidence="2" id="KW-1185">Reference proteome</keyword>
<evidence type="ECO:0008006" key="3">
    <source>
        <dbReference type="Google" id="ProtNLM"/>
    </source>
</evidence>
<protein>
    <recommendedName>
        <fullName evidence="3">ABM domain-containing protein</fullName>
    </recommendedName>
</protein>
<accession>A0AAX6MQ05</accession>
<comment type="caution">
    <text evidence="1">The sequence shown here is derived from an EMBL/GenBank/DDBJ whole genome shotgun (WGS) entry which is preliminary data.</text>
</comment>
<dbReference type="PANTHER" id="PTHR42052">
    <property type="entry name" value="ABM DOMAIN-CONTAINING PROTEIN"/>
    <property type="match status" value="1"/>
</dbReference>
<dbReference type="EMBL" id="JBANMG010000004">
    <property type="protein sequence ID" value="KAK6954728.1"/>
    <property type="molecule type" value="Genomic_DNA"/>
</dbReference>
<dbReference type="Proteomes" id="UP001369815">
    <property type="component" value="Unassembled WGS sequence"/>
</dbReference>
<evidence type="ECO:0000313" key="2">
    <source>
        <dbReference type="Proteomes" id="UP001369815"/>
    </source>
</evidence>
<reference evidence="1 2" key="1">
    <citation type="journal article" date="2024" name="Front Chem Biol">
        <title>Unveiling the potential of Daldinia eschscholtzii MFLUCC 19-0629 through bioactivity and bioinformatics studies for enhanced sustainable agriculture production.</title>
        <authorList>
            <person name="Brooks S."/>
            <person name="Weaver J.A."/>
            <person name="Klomchit A."/>
            <person name="Alharthi S.A."/>
            <person name="Onlamun T."/>
            <person name="Nurani R."/>
            <person name="Vong T.K."/>
            <person name="Alberti F."/>
            <person name="Greco C."/>
        </authorList>
    </citation>
    <scope>NUCLEOTIDE SEQUENCE [LARGE SCALE GENOMIC DNA]</scope>
    <source>
        <strain evidence="1">MFLUCC 19-0629</strain>
    </source>
</reference>
<name>A0AAX6MQ05_9PEZI</name>